<evidence type="ECO:0000313" key="2">
    <source>
        <dbReference type="EMBL" id="KLD63424.1"/>
    </source>
</evidence>
<dbReference type="Proteomes" id="UP000035481">
    <property type="component" value="Unassembled WGS sequence"/>
</dbReference>
<reference evidence="2 3" key="1">
    <citation type="journal article" date="2015" name="Antonie Van Leeuwenhoek">
        <title>A phylogenomic and molecular marker based taxonomic framework for the order Xanthomonadales: proposal to transfer the families Algiphilaceae and Solimonadaceae to the order Nevskiales ord. nov. and to create a new family within the order Xanthomonadales, the family Rhodanobacteraceae fam. nov., containing the genus Rhodanobacter and its closest relatives.</title>
        <authorList>
            <person name="Naushad S."/>
            <person name="Adeolu M."/>
            <person name="Wong S."/>
            <person name="Sohail M."/>
            <person name="Schellhorn H.E."/>
            <person name="Gupta R.S."/>
        </authorList>
    </citation>
    <scope>NUCLEOTIDE SEQUENCE [LARGE SCALE GENOMIC DNA]</scope>
    <source>
        <strain evidence="2 3">DSM 16301</strain>
    </source>
</reference>
<keyword evidence="1" id="KW-1133">Transmembrane helix</keyword>
<organism evidence="2 3">
    <name type="scientific">Dyella japonica DSM 16301</name>
    <dbReference type="NCBI Taxonomy" id="1440762"/>
    <lineage>
        <taxon>Bacteria</taxon>
        <taxon>Pseudomonadati</taxon>
        <taxon>Pseudomonadota</taxon>
        <taxon>Gammaproteobacteria</taxon>
        <taxon>Lysobacterales</taxon>
        <taxon>Rhodanobacteraceae</taxon>
        <taxon>Dyella</taxon>
    </lineage>
</organism>
<feature type="transmembrane region" description="Helical" evidence="1">
    <location>
        <begin position="45"/>
        <end position="64"/>
    </location>
</feature>
<sequence length="159" mass="17767">MKRAIYESIRKQAKENMRSAALGVAILWVVVALAAMAHVSFAWATANLLIVFIALTGGVFLALVRVRYTRYRLLTVLATIAISAAYLATLWVLALGLAFDPWIKPDVELRQGALTCRAVYFGERTELKVFETFPLGIERRLSDDMLDDSPEPVTCKRHP</sequence>
<gene>
    <name evidence="2" type="ORF">Y882_11680</name>
</gene>
<dbReference type="EMBL" id="JPLA01000028">
    <property type="protein sequence ID" value="KLD63424.1"/>
    <property type="molecule type" value="Genomic_DNA"/>
</dbReference>
<dbReference type="PATRIC" id="fig|1440762.4.peg.1836"/>
<protein>
    <submittedName>
        <fullName evidence="2">Uncharacterized protein</fullName>
    </submittedName>
</protein>
<name>A0A0G9H2J5_9GAMM</name>
<evidence type="ECO:0000256" key="1">
    <source>
        <dbReference type="SAM" id="Phobius"/>
    </source>
</evidence>
<dbReference type="RefSeq" id="WP_046972044.1">
    <property type="nucleotide sequence ID" value="NZ_JPLA01000028.1"/>
</dbReference>
<feature type="transmembrane region" description="Helical" evidence="1">
    <location>
        <begin position="20"/>
        <end position="39"/>
    </location>
</feature>
<feature type="transmembrane region" description="Helical" evidence="1">
    <location>
        <begin position="76"/>
        <end position="99"/>
    </location>
</feature>
<keyword evidence="1" id="KW-0812">Transmembrane</keyword>
<accession>A0A0G9H2J5</accession>
<keyword evidence="1" id="KW-0472">Membrane</keyword>
<dbReference type="AlphaFoldDB" id="A0A0G9H2J5"/>
<comment type="caution">
    <text evidence="2">The sequence shown here is derived from an EMBL/GenBank/DDBJ whole genome shotgun (WGS) entry which is preliminary data.</text>
</comment>
<evidence type="ECO:0000313" key="3">
    <source>
        <dbReference type="Proteomes" id="UP000035481"/>
    </source>
</evidence>
<proteinExistence type="predicted"/>